<reference evidence="1" key="2">
    <citation type="journal article" date="2015" name="Data Brief">
        <title>Shoot transcriptome of the giant reed, Arundo donax.</title>
        <authorList>
            <person name="Barrero R.A."/>
            <person name="Guerrero F.D."/>
            <person name="Moolhuijzen P."/>
            <person name="Goolsby J.A."/>
            <person name="Tidwell J."/>
            <person name="Bellgard S.E."/>
            <person name="Bellgard M.I."/>
        </authorList>
    </citation>
    <scope>NUCLEOTIDE SEQUENCE</scope>
    <source>
        <tissue evidence="1">Shoot tissue taken approximately 20 cm above the soil surface</tissue>
    </source>
</reference>
<organism evidence="1">
    <name type="scientific">Arundo donax</name>
    <name type="common">Giant reed</name>
    <name type="synonym">Donax arundinaceus</name>
    <dbReference type="NCBI Taxonomy" id="35708"/>
    <lineage>
        <taxon>Eukaryota</taxon>
        <taxon>Viridiplantae</taxon>
        <taxon>Streptophyta</taxon>
        <taxon>Embryophyta</taxon>
        <taxon>Tracheophyta</taxon>
        <taxon>Spermatophyta</taxon>
        <taxon>Magnoliopsida</taxon>
        <taxon>Liliopsida</taxon>
        <taxon>Poales</taxon>
        <taxon>Poaceae</taxon>
        <taxon>PACMAD clade</taxon>
        <taxon>Arundinoideae</taxon>
        <taxon>Arundineae</taxon>
        <taxon>Arundo</taxon>
    </lineage>
</organism>
<accession>A0A0A9EP18</accession>
<evidence type="ECO:0000313" key="1">
    <source>
        <dbReference type="EMBL" id="JAE00739.1"/>
    </source>
</evidence>
<name>A0A0A9EP18_ARUDO</name>
<reference evidence="1" key="1">
    <citation type="submission" date="2014-09" db="EMBL/GenBank/DDBJ databases">
        <authorList>
            <person name="Magalhaes I.L.F."/>
            <person name="Oliveira U."/>
            <person name="Santos F.R."/>
            <person name="Vidigal T.H.D.A."/>
            <person name="Brescovit A.D."/>
            <person name="Santos A.J."/>
        </authorList>
    </citation>
    <scope>NUCLEOTIDE SEQUENCE</scope>
    <source>
        <tissue evidence="1">Shoot tissue taken approximately 20 cm above the soil surface</tissue>
    </source>
</reference>
<proteinExistence type="predicted"/>
<dbReference type="AlphaFoldDB" id="A0A0A9EP18"/>
<sequence>MVLIECLHLSSCMADESVQ</sequence>
<dbReference type="EMBL" id="GBRH01197157">
    <property type="protein sequence ID" value="JAE00739.1"/>
    <property type="molecule type" value="Transcribed_RNA"/>
</dbReference>
<protein>
    <submittedName>
        <fullName evidence="1">Uncharacterized protein</fullName>
    </submittedName>
</protein>